<dbReference type="KEGG" id="ccro:CMC5_064570"/>
<evidence type="ECO:0000256" key="1">
    <source>
        <dbReference type="SAM" id="MobiDB-lite"/>
    </source>
</evidence>
<proteinExistence type="predicted"/>
<dbReference type="InterPro" id="IPR027417">
    <property type="entry name" value="P-loop_NTPase"/>
</dbReference>
<dbReference type="Gene3D" id="3.40.50.300">
    <property type="entry name" value="P-loop containing nucleotide triphosphate hydrolases"/>
    <property type="match status" value="1"/>
</dbReference>
<dbReference type="EMBL" id="CP012159">
    <property type="protein sequence ID" value="AKT42234.1"/>
    <property type="molecule type" value="Genomic_DNA"/>
</dbReference>
<sequence length="296" mass="30190">MPLPATISRDLLRHTLPELEGRAKALPLGLVGINEVLPEGGIPRGGVVEIASPRGLGRATSIALSACASAQAEARLRGGATSDGAWCAWIDVMSTLYAPAVAAAGVDLGRLLVVRPPLESLARVAVRMASSGSFSVLVVDTLGVPGARSVVGRSRGVPVSRGSRQQATRADRERGSAEEGADLGRWLNVVRKLSLAVEGSDATVLLLTDRLAARPMPLPVSMRIEVDRLDEGRLSVRVAKDRQGRVTAPAAVPLRPVASAGGPLTSAGVVMGSAAAGASAGSTAGSSVTAAWPRSA</sequence>
<keyword evidence="4" id="KW-1185">Reference proteome</keyword>
<dbReference type="AlphaFoldDB" id="A0A0K1EN06"/>
<protein>
    <submittedName>
        <fullName evidence="3">Recombinase A</fullName>
    </submittedName>
</protein>
<dbReference type="SUPFAM" id="SSF52540">
    <property type="entry name" value="P-loop containing nucleoside triphosphate hydrolases"/>
    <property type="match status" value="1"/>
</dbReference>
<feature type="region of interest" description="Disordered" evidence="1">
    <location>
        <begin position="277"/>
        <end position="296"/>
    </location>
</feature>
<dbReference type="InterPro" id="IPR049428">
    <property type="entry name" value="RecA-like_N"/>
</dbReference>
<feature type="domain" description="RecA-like N-terminal" evidence="2">
    <location>
        <begin position="24"/>
        <end position="142"/>
    </location>
</feature>
<evidence type="ECO:0000313" key="4">
    <source>
        <dbReference type="Proteomes" id="UP000067626"/>
    </source>
</evidence>
<reference evidence="3 4" key="1">
    <citation type="submission" date="2015-07" db="EMBL/GenBank/DDBJ databases">
        <title>Genome analysis of myxobacterium Chondromyces crocatus Cm c5 reveals a high potential for natural compound synthesis and the genetic basis for the loss of fruiting body formation.</title>
        <authorList>
            <person name="Zaburannyi N."/>
            <person name="Bunk B."/>
            <person name="Maier J."/>
            <person name="Overmann J."/>
            <person name="Mueller R."/>
        </authorList>
    </citation>
    <scope>NUCLEOTIDE SEQUENCE [LARGE SCALE GENOMIC DNA]</scope>
    <source>
        <strain evidence="3 4">Cm c5</strain>
    </source>
</reference>
<dbReference type="STRING" id="52.CMC5_064570"/>
<dbReference type="Pfam" id="PF00154">
    <property type="entry name" value="RecA_N"/>
    <property type="match status" value="1"/>
</dbReference>
<dbReference type="PATRIC" id="fig|52.7.peg.7101"/>
<name>A0A0K1EN06_CHOCO</name>
<dbReference type="Proteomes" id="UP000067626">
    <property type="component" value="Chromosome"/>
</dbReference>
<gene>
    <name evidence="3" type="primary">recA</name>
    <name evidence="3" type="ORF">CMC5_064570</name>
</gene>
<evidence type="ECO:0000259" key="2">
    <source>
        <dbReference type="Pfam" id="PF00154"/>
    </source>
</evidence>
<feature type="region of interest" description="Disordered" evidence="1">
    <location>
        <begin position="152"/>
        <end position="177"/>
    </location>
</feature>
<accession>A0A0K1EN06</accession>
<feature type="compositionally biased region" description="Low complexity" evidence="1">
    <location>
        <begin position="152"/>
        <end position="164"/>
    </location>
</feature>
<organism evidence="3 4">
    <name type="scientific">Chondromyces crocatus</name>
    <dbReference type="NCBI Taxonomy" id="52"/>
    <lineage>
        <taxon>Bacteria</taxon>
        <taxon>Pseudomonadati</taxon>
        <taxon>Myxococcota</taxon>
        <taxon>Polyangia</taxon>
        <taxon>Polyangiales</taxon>
        <taxon>Polyangiaceae</taxon>
        <taxon>Chondromyces</taxon>
    </lineage>
</organism>
<evidence type="ECO:0000313" key="3">
    <source>
        <dbReference type="EMBL" id="AKT42234.1"/>
    </source>
</evidence>